<keyword evidence="2" id="KW-1185">Reference proteome</keyword>
<accession>A0ABM6NCH8</accession>
<dbReference type="PROSITE" id="PS51257">
    <property type="entry name" value="PROKAR_LIPOPROTEIN"/>
    <property type="match status" value="1"/>
</dbReference>
<evidence type="ECO:0008006" key="3">
    <source>
        <dbReference type="Google" id="ProtNLM"/>
    </source>
</evidence>
<evidence type="ECO:0000313" key="2">
    <source>
        <dbReference type="Proteomes" id="UP000016521"/>
    </source>
</evidence>
<name>A0ABM6NCH8_PSEO7</name>
<sequence>MRHLLLTLTLLYASTACSTVQISEIFKFEGEKFSLEVMPEGKSPLESLYTFDEILSKLNLEGGCSANWRGYQGTWEVIDDELYLVSLVKGACSDNPPLVDPSSFFETGTYPIKAKWFSEEIKIRLSEDEYIDCESSKSNEHMIGYRYDATIYKFDSGNLTKKYNDTVEVIFDHEIGKCLNQQD</sequence>
<proteinExistence type="predicted"/>
<evidence type="ECO:0000313" key="1">
    <source>
        <dbReference type="EMBL" id="ATD06544.1"/>
    </source>
</evidence>
<gene>
    <name evidence="1" type="ORF">PPIS_a1416</name>
</gene>
<organism evidence="1 2">
    <name type="scientific">Pseudoalteromonas piscicida</name>
    <dbReference type="NCBI Taxonomy" id="43662"/>
    <lineage>
        <taxon>Bacteria</taxon>
        <taxon>Pseudomonadati</taxon>
        <taxon>Pseudomonadota</taxon>
        <taxon>Gammaproteobacteria</taxon>
        <taxon>Alteromonadales</taxon>
        <taxon>Pseudoalteromonadaceae</taxon>
        <taxon>Pseudoalteromonas</taxon>
    </lineage>
</organism>
<dbReference type="Proteomes" id="UP000016521">
    <property type="component" value="Chromosome I"/>
</dbReference>
<reference evidence="1 2" key="1">
    <citation type="submission" date="2015-06" db="EMBL/GenBank/DDBJ databases">
        <authorList>
            <person name="Xie B.-B."/>
            <person name="Rong J.-C."/>
            <person name="Qin Q.-L."/>
            <person name="Zhang Y.-Z."/>
        </authorList>
    </citation>
    <scope>NUCLEOTIDE SEQUENCE [LARGE SCALE GENOMIC DNA]</scope>
    <source>
        <strain evidence="1 2">JCM 20779</strain>
    </source>
</reference>
<protein>
    <recommendedName>
        <fullName evidence="3">Lipoprotein</fullName>
    </recommendedName>
</protein>
<dbReference type="EMBL" id="CP011924">
    <property type="protein sequence ID" value="ATD06544.1"/>
    <property type="molecule type" value="Genomic_DNA"/>
</dbReference>
<dbReference type="RefSeq" id="WP_010372590.1">
    <property type="nucleotide sequence ID" value="NZ_CP011924.1"/>
</dbReference>